<dbReference type="AlphaFoldDB" id="A0A2T0WT82"/>
<proteinExistence type="predicted"/>
<dbReference type="EMBL" id="PVTR01000002">
    <property type="protein sequence ID" value="PRY89784.1"/>
    <property type="molecule type" value="Genomic_DNA"/>
</dbReference>
<organism evidence="2 3">
    <name type="scientific">Mongoliibacter ruber</name>
    <dbReference type="NCBI Taxonomy" id="1750599"/>
    <lineage>
        <taxon>Bacteria</taxon>
        <taxon>Pseudomonadati</taxon>
        <taxon>Bacteroidota</taxon>
        <taxon>Cytophagia</taxon>
        <taxon>Cytophagales</taxon>
        <taxon>Cyclobacteriaceae</taxon>
        <taxon>Mongoliibacter</taxon>
    </lineage>
</organism>
<feature type="transmembrane region" description="Helical" evidence="1">
    <location>
        <begin position="199"/>
        <end position="218"/>
    </location>
</feature>
<feature type="transmembrane region" description="Helical" evidence="1">
    <location>
        <begin position="225"/>
        <end position="245"/>
    </location>
</feature>
<keyword evidence="1" id="KW-0812">Transmembrane</keyword>
<keyword evidence="1" id="KW-0472">Membrane</keyword>
<reference evidence="2 3" key="1">
    <citation type="submission" date="2018-03" db="EMBL/GenBank/DDBJ databases">
        <title>Genomic Encyclopedia of Archaeal and Bacterial Type Strains, Phase II (KMG-II): from individual species to whole genera.</title>
        <authorList>
            <person name="Goeker M."/>
        </authorList>
    </citation>
    <scope>NUCLEOTIDE SEQUENCE [LARGE SCALE GENOMIC DNA]</scope>
    <source>
        <strain evidence="2 3">DSM 27929</strain>
    </source>
</reference>
<protein>
    <submittedName>
        <fullName evidence="2">Uncharacterized protein</fullName>
    </submittedName>
</protein>
<feature type="transmembrane region" description="Helical" evidence="1">
    <location>
        <begin position="77"/>
        <end position="94"/>
    </location>
</feature>
<gene>
    <name evidence="2" type="ORF">CLW00_102260</name>
</gene>
<feature type="transmembrane region" description="Helical" evidence="1">
    <location>
        <begin position="114"/>
        <end position="137"/>
    </location>
</feature>
<feature type="transmembrane region" description="Helical" evidence="1">
    <location>
        <begin position="149"/>
        <end position="169"/>
    </location>
</feature>
<evidence type="ECO:0000313" key="2">
    <source>
        <dbReference type="EMBL" id="PRY89784.1"/>
    </source>
</evidence>
<feature type="transmembrane region" description="Helical" evidence="1">
    <location>
        <begin position="12"/>
        <end position="31"/>
    </location>
</feature>
<feature type="transmembrane region" description="Helical" evidence="1">
    <location>
        <begin position="51"/>
        <end position="70"/>
    </location>
</feature>
<dbReference type="OrthoDB" id="343560at2"/>
<comment type="caution">
    <text evidence="2">The sequence shown here is derived from an EMBL/GenBank/DDBJ whole genome shotgun (WGS) entry which is preliminary data.</text>
</comment>
<evidence type="ECO:0000313" key="3">
    <source>
        <dbReference type="Proteomes" id="UP000238157"/>
    </source>
</evidence>
<keyword evidence="3" id="KW-1185">Reference proteome</keyword>
<evidence type="ECO:0000256" key="1">
    <source>
        <dbReference type="SAM" id="Phobius"/>
    </source>
</evidence>
<sequence length="246" mass="28382">MWALHKIFRRNRSLAWFGLINFVWVLIFLILSLIDQRQVLGLNVWIKPMKFAISIGVFSWTMAWLLAYLPQAKRVKFISWVIIIMLALELLIIGTQSLRGETSHYNISSSLNLFLFNTMGIAIVINTMMVFWALLLFRKVSSLPLGYKLGIQLGMLIFVIASLEGFVMVGQMSHTVGAPDGQEGIFFLNWAKKYGDLRISHFVGLHSLQVLPLFAWYFSRHKTTLVWVFSSFYFILSLGTFWLAFQ</sequence>
<accession>A0A2T0WT82</accession>
<name>A0A2T0WT82_9BACT</name>
<dbReference type="Proteomes" id="UP000238157">
    <property type="component" value="Unassembled WGS sequence"/>
</dbReference>
<keyword evidence="1" id="KW-1133">Transmembrane helix</keyword>